<dbReference type="SMART" id="SM00342">
    <property type="entry name" value="HTH_ARAC"/>
    <property type="match status" value="1"/>
</dbReference>
<protein>
    <submittedName>
        <fullName evidence="4">AraC-like DNA-binding protein</fullName>
    </submittedName>
</protein>
<proteinExistence type="predicted"/>
<keyword evidence="2" id="KW-0804">Transcription</keyword>
<evidence type="ECO:0000313" key="4">
    <source>
        <dbReference type="EMBL" id="NYF51145.1"/>
    </source>
</evidence>
<dbReference type="Pfam" id="PF06719">
    <property type="entry name" value="AraC_N"/>
    <property type="match status" value="1"/>
</dbReference>
<dbReference type="AlphaFoldDB" id="A0A7Y9NKN4"/>
<gene>
    <name evidence="4" type="ORF">HDF12_001510</name>
</gene>
<sequence>MLKPKRTAGSRDLAAIEMRRSLAQRIKELAEEPGEHLTPIPGLSLYHRTSPTPCFRASYEPGLSIFVQGRKRILLGGTEYLCDGWSFLLSSIDVPAQSQIIEASEKTPLLSIFLRLDMPMVREVLSRDDIPEGPPSAHRQGLVVGETTVGLLRAAMRMLELLDTPEDIPFLSPLAHREILYRILRTPQAGRLRAIATSGDLVQRTGRAISWLRENYAKPLHMEALASTARMGVSTLHHQFRALTGMSPLQYQKQLRLQTARQRMLMDGFNATTAAYEVGYESVSQFSREYSRFFGLPPIRDVKALKNVNTALESVV</sequence>
<dbReference type="InterPro" id="IPR009594">
    <property type="entry name" value="Tscrpt_reg_HTH_AraC_N"/>
</dbReference>
<comment type="caution">
    <text evidence="4">The sequence shown here is derived from an EMBL/GenBank/DDBJ whole genome shotgun (WGS) entry which is preliminary data.</text>
</comment>
<keyword evidence="4" id="KW-0238">DNA-binding</keyword>
<dbReference type="InterPro" id="IPR018060">
    <property type="entry name" value="HTH_AraC"/>
</dbReference>
<dbReference type="EMBL" id="JACCCV010000001">
    <property type="protein sequence ID" value="NYF51145.1"/>
    <property type="molecule type" value="Genomic_DNA"/>
</dbReference>
<feature type="domain" description="HTH araC/xylS-type" evidence="3">
    <location>
        <begin position="206"/>
        <end position="304"/>
    </location>
</feature>
<accession>A0A7Y9NKN4</accession>
<organism evidence="4 5">
    <name type="scientific">Tunturiibacter lichenicola</name>
    <dbReference type="NCBI Taxonomy" id="2051959"/>
    <lineage>
        <taxon>Bacteria</taxon>
        <taxon>Pseudomonadati</taxon>
        <taxon>Acidobacteriota</taxon>
        <taxon>Terriglobia</taxon>
        <taxon>Terriglobales</taxon>
        <taxon>Acidobacteriaceae</taxon>
        <taxon>Tunturiibacter</taxon>
    </lineage>
</organism>
<dbReference type="InterPro" id="IPR009057">
    <property type="entry name" value="Homeodomain-like_sf"/>
</dbReference>
<dbReference type="GO" id="GO:0003700">
    <property type="term" value="F:DNA-binding transcription factor activity"/>
    <property type="evidence" value="ECO:0007669"/>
    <property type="project" value="InterPro"/>
</dbReference>
<reference evidence="4 5" key="1">
    <citation type="submission" date="2020-07" db="EMBL/GenBank/DDBJ databases">
        <title>Genomic Encyclopedia of Type Strains, Phase IV (KMG-V): Genome sequencing to study the core and pangenomes of soil and plant-associated prokaryotes.</title>
        <authorList>
            <person name="Whitman W."/>
        </authorList>
    </citation>
    <scope>NUCLEOTIDE SEQUENCE [LARGE SCALE GENOMIC DNA]</scope>
    <source>
        <strain evidence="4 5">M8UP30</strain>
    </source>
</reference>
<dbReference type="PANTHER" id="PTHR43436">
    <property type="entry name" value="ARAC-FAMILY TRANSCRIPTIONAL REGULATOR"/>
    <property type="match status" value="1"/>
</dbReference>
<dbReference type="PANTHER" id="PTHR43436:SF1">
    <property type="entry name" value="TRANSCRIPTIONAL REGULATORY PROTEIN"/>
    <property type="match status" value="1"/>
</dbReference>
<dbReference type="Pfam" id="PF12833">
    <property type="entry name" value="HTH_18"/>
    <property type="match status" value="1"/>
</dbReference>
<evidence type="ECO:0000256" key="1">
    <source>
        <dbReference type="ARBA" id="ARBA00023015"/>
    </source>
</evidence>
<dbReference type="PROSITE" id="PS01124">
    <property type="entry name" value="HTH_ARAC_FAMILY_2"/>
    <property type="match status" value="1"/>
</dbReference>
<dbReference type="Gene3D" id="1.10.10.60">
    <property type="entry name" value="Homeodomain-like"/>
    <property type="match status" value="1"/>
</dbReference>
<dbReference type="GO" id="GO:0043565">
    <property type="term" value="F:sequence-specific DNA binding"/>
    <property type="evidence" value="ECO:0007669"/>
    <property type="project" value="InterPro"/>
</dbReference>
<evidence type="ECO:0000259" key="3">
    <source>
        <dbReference type="PROSITE" id="PS01124"/>
    </source>
</evidence>
<keyword evidence="1" id="KW-0805">Transcription regulation</keyword>
<evidence type="ECO:0000256" key="2">
    <source>
        <dbReference type="ARBA" id="ARBA00023163"/>
    </source>
</evidence>
<name>A0A7Y9NKN4_9BACT</name>
<dbReference type="SUPFAM" id="SSF46689">
    <property type="entry name" value="Homeodomain-like"/>
    <property type="match status" value="2"/>
</dbReference>
<evidence type="ECO:0000313" key="5">
    <source>
        <dbReference type="Proteomes" id="UP000534186"/>
    </source>
</evidence>
<dbReference type="Proteomes" id="UP000534186">
    <property type="component" value="Unassembled WGS sequence"/>
</dbReference>